<sequence>MQVACYQRSGNEILRNEIIQRLRQREKERIESIEIFLAERNVAGSSTAKSAPAASRGPNKLGMGPGVYNLQGDWGANINPTTS</sequence>
<reference evidence="2" key="1">
    <citation type="submission" date="2022-11" db="EMBL/GenBank/DDBJ databases">
        <authorList>
            <person name="Petersen C."/>
        </authorList>
    </citation>
    <scope>NUCLEOTIDE SEQUENCE</scope>
    <source>
        <strain evidence="2">IBT 16849</strain>
    </source>
</reference>
<dbReference type="Proteomes" id="UP001150879">
    <property type="component" value="Unassembled WGS sequence"/>
</dbReference>
<feature type="region of interest" description="Disordered" evidence="1">
    <location>
        <begin position="44"/>
        <end position="83"/>
    </location>
</feature>
<evidence type="ECO:0000313" key="2">
    <source>
        <dbReference type="EMBL" id="KAJ5200829.1"/>
    </source>
</evidence>
<dbReference type="EMBL" id="JAPQKP010000003">
    <property type="protein sequence ID" value="KAJ5200829.1"/>
    <property type="molecule type" value="Genomic_DNA"/>
</dbReference>
<proteinExistence type="predicted"/>
<organism evidence="2 3">
    <name type="scientific">Penicillium cf. griseofulvum</name>
    <dbReference type="NCBI Taxonomy" id="2972120"/>
    <lineage>
        <taxon>Eukaryota</taxon>
        <taxon>Fungi</taxon>
        <taxon>Dikarya</taxon>
        <taxon>Ascomycota</taxon>
        <taxon>Pezizomycotina</taxon>
        <taxon>Eurotiomycetes</taxon>
        <taxon>Eurotiomycetidae</taxon>
        <taxon>Eurotiales</taxon>
        <taxon>Aspergillaceae</taxon>
        <taxon>Penicillium</taxon>
    </lineage>
</organism>
<dbReference type="AlphaFoldDB" id="A0A9W9MGF5"/>
<accession>A0A9W9MGF5</accession>
<gene>
    <name evidence="2" type="ORF">N7472_006033</name>
</gene>
<name>A0A9W9MGF5_9EURO</name>
<protein>
    <submittedName>
        <fullName evidence="2">Uncharacterized protein</fullName>
    </submittedName>
</protein>
<reference evidence="2" key="2">
    <citation type="journal article" date="2023" name="IMA Fungus">
        <title>Comparative genomic study of the Penicillium genus elucidates a diverse pangenome and 15 lateral gene transfer events.</title>
        <authorList>
            <person name="Petersen C."/>
            <person name="Sorensen T."/>
            <person name="Nielsen M.R."/>
            <person name="Sondergaard T.E."/>
            <person name="Sorensen J.L."/>
            <person name="Fitzpatrick D.A."/>
            <person name="Frisvad J.C."/>
            <person name="Nielsen K.L."/>
        </authorList>
    </citation>
    <scope>NUCLEOTIDE SEQUENCE</scope>
    <source>
        <strain evidence="2">IBT 16849</strain>
    </source>
</reference>
<evidence type="ECO:0000313" key="3">
    <source>
        <dbReference type="Proteomes" id="UP001150879"/>
    </source>
</evidence>
<evidence type="ECO:0000256" key="1">
    <source>
        <dbReference type="SAM" id="MobiDB-lite"/>
    </source>
</evidence>
<comment type="caution">
    <text evidence="2">The sequence shown here is derived from an EMBL/GenBank/DDBJ whole genome shotgun (WGS) entry which is preliminary data.</text>
</comment>
<keyword evidence="3" id="KW-1185">Reference proteome</keyword>